<gene>
    <name evidence="4" type="ORF">SAMN02910262_00787</name>
</gene>
<evidence type="ECO:0000313" key="4">
    <source>
        <dbReference type="EMBL" id="SFR69907.1"/>
    </source>
</evidence>
<protein>
    <submittedName>
        <fullName evidence="4">Predicted DNA-binding transcriptional regulator YafY, contains an HTH and WYL domains</fullName>
    </submittedName>
</protein>
<dbReference type="InterPro" id="IPR036390">
    <property type="entry name" value="WH_DNA-bd_sf"/>
</dbReference>
<dbReference type="PANTHER" id="PTHR34580">
    <property type="match status" value="1"/>
</dbReference>
<accession>A0A1I6IT39</accession>
<keyword evidence="2" id="KW-0804">Transcription</keyword>
<sequence>MQESRLFKIVYYLLDKGKATAPELAEKFGVSVRTIYRDIDALSGAGIPIYAETGCKGGICLMNDFVLDKAVLSEKEKQEILAALQSLSVIGNVYEDATLVKLSALFNTRSETWFEVDFSRWETKTEDNEKFETLKTAVIHHKSAEISYASGDGQYSKRKVQPLKLYYKTNAWYLKAFCTERHDFRMFKLNRILSIKLLNEDFIPTSFPEVQKMPSQTYGKAVLRFSKEVAFRVYDEFSSSQVIRQDDGYLLVTAEMTREPWLIGGLLSFGTQVEVIEPVYLKTQLAEKAKEIYEMNKV</sequence>
<dbReference type="Proteomes" id="UP000214760">
    <property type="component" value="Unassembled WGS sequence"/>
</dbReference>
<evidence type="ECO:0000256" key="1">
    <source>
        <dbReference type="ARBA" id="ARBA00023015"/>
    </source>
</evidence>
<dbReference type="EMBL" id="FOZC01000003">
    <property type="protein sequence ID" value="SFR69907.1"/>
    <property type="molecule type" value="Genomic_DNA"/>
</dbReference>
<dbReference type="GO" id="GO:0003677">
    <property type="term" value="F:DNA binding"/>
    <property type="evidence" value="ECO:0007669"/>
    <property type="project" value="UniProtKB-KW"/>
</dbReference>
<reference evidence="4 5" key="1">
    <citation type="submission" date="2016-10" db="EMBL/GenBank/DDBJ databases">
        <authorList>
            <person name="de Groot N.N."/>
        </authorList>
    </citation>
    <scope>NUCLEOTIDE SEQUENCE [LARGE SCALE GENOMIC DNA]</scope>
    <source>
        <strain evidence="4 5">F</strain>
    </source>
</reference>
<dbReference type="SUPFAM" id="SSF46785">
    <property type="entry name" value="Winged helix' DNA-binding domain"/>
    <property type="match status" value="1"/>
</dbReference>
<dbReference type="PROSITE" id="PS52050">
    <property type="entry name" value="WYL"/>
    <property type="match status" value="1"/>
</dbReference>
<organism evidence="4 5">
    <name type="scientific">[Clostridium] aminophilum</name>
    <dbReference type="NCBI Taxonomy" id="1526"/>
    <lineage>
        <taxon>Bacteria</taxon>
        <taxon>Bacillati</taxon>
        <taxon>Bacillota</taxon>
        <taxon>Clostridia</taxon>
        <taxon>Lachnospirales</taxon>
        <taxon>Lachnospiraceae</taxon>
    </lineage>
</organism>
<dbReference type="Pfam" id="PF08279">
    <property type="entry name" value="HTH_11"/>
    <property type="match status" value="1"/>
</dbReference>
<evidence type="ECO:0000259" key="3">
    <source>
        <dbReference type="PROSITE" id="PS51000"/>
    </source>
</evidence>
<dbReference type="InterPro" id="IPR001034">
    <property type="entry name" value="DeoR_HTH"/>
</dbReference>
<evidence type="ECO:0000256" key="2">
    <source>
        <dbReference type="ARBA" id="ARBA00023163"/>
    </source>
</evidence>
<dbReference type="InterPro" id="IPR057727">
    <property type="entry name" value="WCX_dom"/>
</dbReference>
<dbReference type="AlphaFoldDB" id="A0A1I6IT39"/>
<dbReference type="InterPro" id="IPR036388">
    <property type="entry name" value="WH-like_DNA-bd_sf"/>
</dbReference>
<dbReference type="GO" id="GO:0003700">
    <property type="term" value="F:DNA-binding transcription factor activity"/>
    <property type="evidence" value="ECO:0007669"/>
    <property type="project" value="InterPro"/>
</dbReference>
<keyword evidence="1" id="KW-0805">Transcription regulation</keyword>
<dbReference type="PROSITE" id="PS51000">
    <property type="entry name" value="HTH_DEOR_2"/>
    <property type="match status" value="1"/>
</dbReference>
<dbReference type="RefSeq" id="WP_031471741.1">
    <property type="nucleotide sequence ID" value="NZ_FOZC01000003.1"/>
</dbReference>
<dbReference type="Pfam" id="PF25583">
    <property type="entry name" value="WCX"/>
    <property type="match status" value="1"/>
</dbReference>
<dbReference type="InterPro" id="IPR013196">
    <property type="entry name" value="HTH_11"/>
</dbReference>
<dbReference type="PIRSF" id="PIRSF016838">
    <property type="entry name" value="PafC"/>
    <property type="match status" value="1"/>
</dbReference>
<dbReference type="PANTHER" id="PTHR34580:SF1">
    <property type="entry name" value="PROTEIN PAFC"/>
    <property type="match status" value="1"/>
</dbReference>
<name>A0A1I6IT39_9FIRM</name>
<proteinExistence type="predicted"/>
<dbReference type="InterPro" id="IPR026881">
    <property type="entry name" value="WYL_dom"/>
</dbReference>
<keyword evidence="4" id="KW-0238">DNA-binding</keyword>
<dbReference type="InterPro" id="IPR028349">
    <property type="entry name" value="PafC-like"/>
</dbReference>
<dbReference type="InterPro" id="IPR051534">
    <property type="entry name" value="CBASS_pafABC_assoc_protein"/>
</dbReference>
<feature type="domain" description="HTH deoR-type" evidence="3">
    <location>
        <begin position="2"/>
        <end position="57"/>
    </location>
</feature>
<dbReference type="Gene3D" id="1.10.10.10">
    <property type="entry name" value="Winged helix-like DNA-binding domain superfamily/Winged helix DNA-binding domain"/>
    <property type="match status" value="1"/>
</dbReference>
<evidence type="ECO:0000313" key="5">
    <source>
        <dbReference type="Proteomes" id="UP000214760"/>
    </source>
</evidence>
<dbReference type="Pfam" id="PF13280">
    <property type="entry name" value="WYL"/>
    <property type="match status" value="1"/>
</dbReference>